<keyword evidence="2" id="KW-1185">Reference proteome</keyword>
<evidence type="ECO:0000313" key="2">
    <source>
        <dbReference type="Proteomes" id="UP001177003"/>
    </source>
</evidence>
<proteinExistence type="predicted"/>
<accession>A0AA35VEX1</accession>
<dbReference type="EMBL" id="OX465086">
    <property type="protein sequence ID" value="CAI9261592.1"/>
    <property type="molecule type" value="Genomic_DNA"/>
</dbReference>
<sequence length="345" mass="37414">MKLLVEVGSRLLTVRFIPSLYILSRPGDSQSIIAPRVFKPAPRGTRSFAEVTKGTKEVAKVVAASLEGISEVLKWAEKSVLVGEVRNYELTCNYPTLLDLEGYDVLEAKFIGGMQVAIKFRSERVPLSAWDESNFAAIAGCFGNVLVILEKGEFVPGLGSGGGVANKFLVVDKEGVVEELCVDVHEGNEEVHGFDGELPHDDMVPETAMEINGRINSSCGSDLGKKGGSTDTNWAKYVGLPHTPRRNGEAVSLDFKIGGSGLKRRRTILKALFSSFDSGVRLRVSRISPHDNSLYLNRRTPQSPSNFVHNNGVGVSFTGNPNPPSLYSSSMEVDQIIEVGKQVGF</sequence>
<reference evidence="1" key="1">
    <citation type="submission" date="2023-04" db="EMBL/GenBank/DDBJ databases">
        <authorList>
            <person name="Vijverberg K."/>
            <person name="Xiong W."/>
            <person name="Schranz E."/>
        </authorList>
    </citation>
    <scope>NUCLEOTIDE SEQUENCE</scope>
</reference>
<dbReference type="AlphaFoldDB" id="A0AA35VEX1"/>
<gene>
    <name evidence="1" type="ORF">LSALG_LOCUS2374</name>
</gene>
<dbReference type="Proteomes" id="UP001177003">
    <property type="component" value="Chromosome 0"/>
</dbReference>
<evidence type="ECO:0000313" key="1">
    <source>
        <dbReference type="EMBL" id="CAI9261592.1"/>
    </source>
</evidence>
<name>A0AA35VEX1_LACSI</name>
<organism evidence="1 2">
    <name type="scientific">Lactuca saligna</name>
    <name type="common">Willowleaf lettuce</name>
    <dbReference type="NCBI Taxonomy" id="75948"/>
    <lineage>
        <taxon>Eukaryota</taxon>
        <taxon>Viridiplantae</taxon>
        <taxon>Streptophyta</taxon>
        <taxon>Embryophyta</taxon>
        <taxon>Tracheophyta</taxon>
        <taxon>Spermatophyta</taxon>
        <taxon>Magnoliopsida</taxon>
        <taxon>eudicotyledons</taxon>
        <taxon>Gunneridae</taxon>
        <taxon>Pentapetalae</taxon>
        <taxon>asterids</taxon>
        <taxon>campanulids</taxon>
        <taxon>Asterales</taxon>
        <taxon>Asteraceae</taxon>
        <taxon>Cichorioideae</taxon>
        <taxon>Cichorieae</taxon>
        <taxon>Lactucinae</taxon>
        <taxon>Lactuca</taxon>
    </lineage>
</organism>
<protein>
    <submittedName>
        <fullName evidence="1">Uncharacterized protein</fullName>
    </submittedName>
</protein>